<evidence type="ECO:0000313" key="2">
    <source>
        <dbReference type="EMBL" id="KOG87256.1"/>
    </source>
</evidence>
<accession>A0ABR5J1G9</accession>
<organism evidence="2 3">
    <name type="scientific">Streptomyces varsoviensis</name>
    <dbReference type="NCBI Taxonomy" id="67373"/>
    <lineage>
        <taxon>Bacteria</taxon>
        <taxon>Bacillati</taxon>
        <taxon>Actinomycetota</taxon>
        <taxon>Actinomycetes</taxon>
        <taxon>Kitasatosporales</taxon>
        <taxon>Streptomycetaceae</taxon>
        <taxon>Streptomyces</taxon>
    </lineage>
</organism>
<protein>
    <recommendedName>
        <fullName evidence="4">Serine/threonine protein kinase</fullName>
    </recommendedName>
</protein>
<gene>
    <name evidence="2" type="ORF">ADK38_26450</name>
</gene>
<evidence type="ECO:0008006" key="4">
    <source>
        <dbReference type="Google" id="ProtNLM"/>
    </source>
</evidence>
<feature type="non-terminal residue" evidence="2">
    <location>
        <position position="1"/>
    </location>
</feature>
<keyword evidence="3" id="KW-1185">Reference proteome</keyword>
<feature type="compositionally biased region" description="Low complexity" evidence="1">
    <location>
        <begin position="52"/>
        <end position="62"/>
    </location>
</feature>
<feature type="region of interest" description="Disordered" evidence="1">
    <location>
        <begin position="1"/>
        <end position="32"/>
    </location>
</feature>
<comment type="caution">
    <text evidence="2">The sequence shown here is derived from an EMBL/GenBank/DDBJ whole genome shotgun (WGS) entry which is preliminary data.</text>
</comment>
<dbReference type="EMBL" id="LGUT01002339">
    <property type="protein sequence ID" value="KOG87256.1"/>
    <property type="molecule type" value="Genomic_DNA"/>
</dbReference>
<sequence>QAPVTAPDGTVQKTGNSQAPFGDAYAGQRSGWAVPAAGQSDIALDLPAALTPAPATHAGPAAQLPPPAAGLPVPAGVRHPVSYGPGDTNRR</sequence>
<name>A0ABR5J1G9_9ACTN</name>
<dbReference type="Proteomes" id="UP000037020">
    <property type="component" value="Unassembled WGS sequence"/>
</dbReference>
<proteinExistence type="predicted"/>
<reference evidence="2 3" key="1">
    <citation type="submission" date="2015-07" db="EMBL/GenBank/DDBJ databases">
        <authorList>
            <person name="Ju K.-S."/>
            <person name="Doroghazi J.R."/>
            <person name="Metcalf W.W."/>
        </authorList>
    </citation>
    <scope>NUCLEOTIDE SEQUENCE [LARGE SCALE GENOMIC DNA]</scope>
    <source>
        <strain evidence="2 3">NRRL B-3589</strain>
    </source>
</reference>
<feature type="region of interest" description="Disordered" evidence="1">
    <location>
        <begin position="52"/>
        <end position="91"/>
    </location>
</feature>
<evidence type="ECO:0000256" key="1">
    <source>
        <dbReference type="SAM" id="MobiDB-lite"/>
    </source>
</evidence>
<evidence type="ECO:0000313" key="3">
    <source>
        <dbReference type="Proteomes" id="UP000037020"/>
    </source>
</evidence>